<organism evidence="1 2">
    <name type="scientific">Medicago truncatula</name>
    <name type="common">Barrel medic</name>
    <name type="synonym">Medicago tribuloides</name>
    <dbReference type="NCBI Taxonomy" id="3880"/>
    <lineage>
        <taxon>Eukaryota</taxon>
        <taxon>Viridiplantae</taxon>
        <taxon>Streptophyta</taxon>
        <taxon>Embryophyta</taxon>
        <taxon>Tracheophyta</taxon>
        <taxon>Spermatophyta</taxon>
        <taxon>Magnoliopsida</taxon>
        <taxon>eudicotyledons</taxon>
        <taxon>Gunneridae</taxon>
        <taxon>Pentapetalae</taxon>
        <taxon>rosids</taxon>
        <taxon>fabids</taxon>
        <taxon>Fabales</taxon>
        <taxon>Fabaceae</taxon>
        <taxon>Papilionoideae</taxon>
        <taxon>50 kb inversion clade</taxon>
        <taxon>NPAAA clade</taxon>
        <taxon>Hologalegina</taxon>
        <taxon>IRL clade</taxon>
        <taxon>Trifolieae</taxon>
        <taxon>Medicago</taxon>
    </lineage>
</organism>
<gene>
    <name evidence="1" type="ORF">MtrunA17_Chr3g0144721</name>
</gene>
<evidence type="ECO:0000313" key="1">
    <source>
        <dbReference type="EMBL" id="RHN71300.1"/>
    </source>
</evidence>
<comment type="caution">
    <text evidence="1">The sequence shown here is derived from an EMBL/GenBank/DDBJ whole genome shotgun (WGS) entry which is preliminary data.</text>
</comment>
<evidence type="ECO:0000313" key="2">
    <source>
        <dbReference type="Proteomes" id="UP000265566"/>
    </source>
</evidence>
<dbReference type="EMBL" id="PSQE01000003">
    <property type="protein sequence ID" value="RHN71300.1"/>
    <property type="molecule type" value="Genomic_DNA"/>
</dbReference>
<accession>A0A396J0H0</accession>
<dbReference type="AlphaFoldDB" id="A0A396J0H0"/>
<protein>
    <submittedName>
        <fullName evidence="1">Uncharacterized protein</fullName>
    </submittedName>
</protein>
<sequence length="59" mass="6515">MQSRKIVNDGLVAEKKEDNNDQNVHVDSATALQQFLDHIPISSISGINNSHGTTTTFYN</sequence>
<dbReference type="Proteomes" id="UP000265566">
    <property type="component" value="Chromosome 3"/>
</dbReference>
<dbReference type="Gramene" id="rna19963">
    <property type="protein sequence ID" value="RHN71300.1"/>
    <property type="gene ID" value="gene19963"/>
</dbReference>
<name>A0A396J0H0_MEDTR</name>
<reference evidence="2" key="1">
    <citation type="journal article" date="2018" name="Nat. Plants">
        <title>Whole-genome landscape of Medicago truncatula symbiotic genes.</title>
        <authorList>
            <person name="Pecrix Y."/>
            <person name="Staton S.E."/>
            <person name="Sallet E."/>
            <person name="Lelandais-Briere C."/>
            <person name="Moreau S."/>
            <person name="Carrere S."/>
            <person name="Blein T."/>
            <person name="Jardinaud M.F."/>
            <person name="Latrasse D."/>
            <person name="Zouine M."/>
            <person name="Zahm M."/>
            <person name="Kreplak J."/>
            <person name="Mayjonade B."/>
            <person name="Satge C."/>
            <person name="Perez M."/>
            <person name="Cauet S."/>
            <person name="Marande W."/>
            <person name="Chantry-Darmon C."/>
            <person name="Lopez-Roques C."/>
            <person name="Bouchez O."/>
            <person name="Berard A."/>
            <person name="Debelle F."/>
            <person name="Munos S."/>
            <person name="Bendahmane A."/>
            <person name="Berges H."/>
            <person name="Niebel A."/>
            <person name="Buitink J."/>
            <person name="Frugier F."/>
            <person name="Benhamed M."/>
            <person name="Crespi M."/>
            <person name="Gouzy J."/>
            <person name="Gamas P."/>
        </authorList>
    </citation>
    <scope>NUCLEOTIDE SEQUENCE [LARGE SCALE GENOMIC DNA]</scope>
    <source>
        <strain evidence="2">cv. Jemalong A17</strain>
    </source>
</reference>
<proteinExistence type="predicted"/>